<evidence type="ECO:0000313" key="3">
    <source>
        <dbReference type="EMBL" id="CAB0032315.1"/>
    </source>
</evidence>
<dbReference type="Proteomes" id="UP000479190">
    <property type="component" value="Unassembled WGS sequence"/>
</dbReference>
<dbReference type="OrthoDB" id="7699407at2759"/>
<evidence type="ECO:0000313" key="4">
    <source>
        <dbReference type="Proteomes" id="UP000479190"/>
    </source>
</evidence>
<evidence type="ECO:0000259" key="2">
    <source>
        <dbReference type="Pfam" id="PF23055"/>
    </source>
</evidence>
<evidence type="ECO:0000256" key="1">
    <source>
        <dbReference type="SAM" id="MobiDB-lite"/>
    </source>
</evidence>
<feature type="region of interest" description="Disordered" evidence="1">
    <location>
        <begin position="462"/>
        <end position="514"/>
    </location>
</feature>
<proteinExistence type="predicted"/>
<organism evidence="3 4">
    <name type="scientific">Trichogramma brassicae</name>
    <dbReference type="NCBI Taxonomy" id="86971"/>
    <lineage>
        <taxon>Eukaryota</taxon>
        <taxon>Metazoa</taxon>
        <taxon>Ecdysozoa</taxon>
        <taxon>Arthropoda</taxon>
        <taxon>Hexapoda</taxon>
        <taxon>Insecta</taxon>
        <taxon>Pterygota</taxon>
        <taxon>Neoptera</taxon>
        <taxon>Endopterygota</taxon>
        <taxon>Hymenoptera</taxon>
        <taxon>Apocrita</taxon>
        <taxon>Proctotrupomorpha</taxon>
        <taxon>Chalcidoidea</taxon>
        <taxon>Trichogrammatidae</taxon>
        <taxon>Trichogramma</taxon>
    </lineage>
</organism>
<feature type="compositionally biased region" description="Basic and acidic residues" evidence="1">
    <location>
        <begin position="502"/>
        <end position="514"/>
    </location>
</feature>
<feature type="compositionally biased region" description="Basic residues" evidence="1">
    <location>
        <begin position="307"/>
        <end position="320"/>
    </location>
</feature>
<dbReference type="PANTHER" id="PTHR33327:SF3">
    <property type="entry name" value="RNA-DIRECTED DNA POLYMERASE"/>
    <property type="match status" value="1"/>
</dbReference>
<keyword evidence="4" id="KW-1185">Reference proteome</keyword>
<accession>A0A6H5I9G3</accession>
<dbReference type="PANTHER" id="PTHR33327">
    <property type="entry name" value="ENDONUCLEASE"/>
    <property type="match status" value="1"/>
</dbReference>
<gene>
    <name evidence="3" type="ORF">TBRA_LOCUS4257</name>
</gene>
<feature type="domain" description="DUF7041" evidence="2">
    <location>
        <begin position="108"/>
        <end position="191"/>
    </location>
</feature>
<feature type="region of interest" description="Disordered" evidence="1">
    <location>
        <begin position="368"/>
        <end position="424"/>
    </location>
</feature>
<sequence>MVLPREDNRLGNVEERQHQPSGANGQMNQDQQQRAPGANDPMNQLPAQLNQDLQQQGPGANGQMNQLPGQMIQQQLQAGLIDRPIQPGAGRVDDVPPQGVGAVSNCGLPAFWRTGPELWFFQIESQFQVHNVTSDSTRYHLVVAALDVEAIAEVSDIIRRPPDAEKYHTLKTALISRMTDSPEVQLHKLLTGVELGDRRPSQLLRHMRTLAAPANVSDEVLRSRWLDLLPPQTRRLLLVIRNQSLEGLAAVADEAHEVGPSVMAASYSPRRSQSPSNQVAQELAELRRAIEQLTTITRESIGSGSGHRGRSRSRGTRSARIRSPTPANNARTGYCWYHATHGDVADNCPSSSRPSCCRQRTQLSLRRLAKKGSLSTSEYEDRSNGPSSSLTSARRSSGRIHHPTRSTHRSPSSPPARPLDQRRSVVLGRAVARGARRLACNSENQRGACRIALPEDGRGIRFDGSAGRRDGLHTRPACPAPHSDGRTARFHSTTTARRRASRSSEERIRKSARA</sequence>
<dbReference type="InterPro" id="IPR055469">
    <property type="entry name" value="DUF7041"/>
</dbReference>
<reference evidence="3 4" key="1">
    <citation type="submission" date="2020-02" db="EMBL/GenBank/DDBJ databases">
        <authorList>
            <person name="Ferguson B K."/>
        </authorList>
    </citation>
    <scope>NUCLEOTIDE SEQUENCE [LARGE SCALE GENOMIC DNA]</scope>
</reference>
<feature type="region of interest" description="Disordered" evidence="1">
    <location>
        <begin position="1"/>
        <end position="45"/>
    </location>
</feature>
<dbReference type="EMBL" id="CADCXV010000674">
    <property type="protein sequence ID" value="CAB0032315.1"/>
    <property type="molecule type" value="Genomic_DNA"/>
</dbReference>
<dbReference type="Pfam" id="PF23055">
    <property type="entry name" value="DUF7041"/>
    <property type="match status" value="1"/>
</dbReference>
<name>A0A6H5I9G3_9HYME</name>
<feature type="compositionally biased region" description="Basic and acidic residues" evidence="1">
    <location>
        <begin position="1"/>
        <end position="18"/>
    </location>
</feature>
<feature type="compositionally biased region" description="Basic residues" evidence="1">
    <location>
        <begin position="396"/>
        <end position="408"/>
    </location>
</feature>
<feature type="region of interest" description="Disordered" evidence="1">
    <location>
        <begin position="295"/>
        <end position="332"/>
    </location>
</feature>
<feature type="compositionally biased region" description="Basic and acidic residues" evidence="1">
    <location>
        <begin position="462"/>
        <end position="473"/>
    </location>
</feature>
<feature type="compositionally biased region" description="Polar residues" evidence="1">
    <location>
        <begin position="19"/>
        <end position="34"/>
    </location>
</feature>
<protein>
    <recommendedName>
        <fullName evidence="2">DUF7041 domain-containing protein</fullName>
    </recommendedName>
</protein>
<dbReference type="AlphaFoldDB" id="A0A6H5I9G3"/>